<gene>
    <name evidence="2" type="ORF">ACFSXZ_17095</name>
</gene>
<feature type="transmembrane region" description="Helical" evidence="1">
    <location>
        <begin position="187"/>
        <end position="209"/>
    </location>
</feature>
<feature type="transmembrane region" description="Helical" evidence="1">
    <location>
        <begin position="43"/>
        <end position="62"/>
    </location>
</feature>
<organism evidence="2 3">
    <name type="scientific">Amycolatopsis pigmentata</name>
    <dbReference type="NCBI Taxonomy" id="450801"/>
    <lineage>
        <taxon>Bacteria</taxon>
        <taxon>Bacillati</taxon>
        <taxon>Actinomycetota</taxon>
        <taxon>Actinomycetes</taxon>
        <taxon>Pseudonocardiales</taxon>
        <taxon>Pseudonocardiaceae</taxon>
        <taxon>Amycolatopsis</taxon>
    </lineage>
</organism>
<feature type="transmembrane region" description="Helical" evidence="1">
    <location>
        <begin position="149"/>
        <end position="167"/>
    </location>
</feature>
<evidence type="ECO:0000313" key="2">
    <source>
        <dbReference type="EMBL" id="MFD2418043.1"/>
    </source>
</evidence>
<name>A0ABW5FSP2_9PSEU</name>
<sequence length="213" mass="22260">MIRYQMALLAHSQRYLLPGLAYLAFLGLLYNGDDPTSPALPEFAVSAGAMMVLACWLTITLVEAEDPVQGLITRVHARRLSILVGGVVVTVLACCAVLALASLIWSMITHGGDPFGELAFGAMAHIGCAGAGIAIGLPCSRLLLPRAGYTTVAAPVALLLVLLVHWIPFVNPMLRALSSNDPAAAPLLFGLTTSFVALAGSSATVIVGLRRQD</sequence>
<comment type="caution">
    <text evidence="2">The sequence shown here is derived from an EMBL/GenBank/DDBJ whole genome shotgun (WGS) entry which is preliminary data.</text>
</comment>
<dbReference type="Proteomes" id="UP001597417">
    <property type="component" value="Unassembled WGS sequence"/>
</dbReference>
<feature type="transmembrane region" description="Helical" evidence="1">
    <location>
        <begin position="12"/>
        <end position="31"/>
    </location>
</feature>
<protein>
    <recommendedName>
        <fullName evidence="4">ABC transporter</fullName>
    </recommendedName>
</protein>
<evidence type="ECO:0008006" key="4">
    <source>
        <dbReference type="Google" id="ProtNLM"/>
    </source>
</evidence>
<dbReference type="EMBL" id="JBHUKR010000007">
    <property type="protein sequence ID" value="MFD2418043.1"/>
    <property type="molecule type" value="Genomic_DNA"/>
</dbReference>
<keyword evidence="1" id="KW-0812">Transmembrane</keyword>
<accession>A0ABW5FSP2</accession>
<evidence type="ECO:0000256" key="1">
    <source>
        <dbReference type="SAM" id="Phobius"/>
    </source>
</evidence>
<keyword evidence="1" id="KW-1133">Transmembrane helix</keyword>
<feature type="transmembrane region" description="Helical" evidence="1">
    <location>
        <begin position="118"/>
        <end position="137"/>
    </location>
</feature>
<evidence type="ECO:0000313" key="3">
    <source>
        <dbReference type="Proteomes" id="UP001597417"/>
    </source>
</evidence>
<proteinExistence type="predicted"/>
<keyword evidence="1" id="KW-0472">Membrane</keyword>
<keyword evidence="3" id="KW-1185">Reference proteome</keyword>
<feature type="transmembrane region" description="Helical" evidence="1">
    <location>
        <begin position="82"/>
        <end position="106"/>
    </location>
</feature>
<dbReference type="RefSeq" id="WP_378266011.1">
    <property type="nucleotide sequence ID" value="NZ_JBHUKR010000007.1"/>
</dbReference>
<reference evidence="3" key="1">
    <citation type="journal article" date="2019" name="Int. J. Syst. Evol. Microbiol.">
        <title>The Global Catalogue of Microorganisms (GCM) 10K type strain sequencing project: providing services to taxonomists for standard genome sequencing and annotation.</title>
        <authorList>
            <consortium name="The Broad Institute Genomics Platform"/>
            <consortium name="The Broad Institute Genome Sequencing Center for Infectious Disease"/>
            <person name="Wu L."/>
            <person name="Ma J."/>
        </authorList>
    </citation>
    <scope>NUCLEOTIDE SEQUENCE [LARGE SCALE GENOMIC DNA]</scope>
    <source>
        <strain evidence="3">CGMCC 4.7645</strain>
    </source>
</reference>